<reference evidence="2" key="1">
    <citation type="submission" date="2023-07" db="EMBL/GenBank/DDBJ databases">
        <title>Description of three actinobacteria isolated from air of manufacturing shop in a pharmaceutical factory.</title>
        <authorList>
            <person name="Zhang D.-F."/>
        </authorList>
    </citation>
    <scope>NUCLEOTIDE SEQUENCE [LARGE SCALE GENOMIC DNA]</scope>
    <source>
        <strain evidence="2">CCTCC AB 207010</strain>
    </source>
</reference>
<dbReference type="InterPro" id="IPR011335">
    <property type="entry name" value="Restrct_endonuc-II-like"/>
</dbReference>
<sequence length="327" mass="36035">MAHEYRDRRRRLPRSVPAKGQTAAEILSAGLALRDLRHAVANRTATRVAWGMYCGTAPTSEPIEDKQPEVSGSQAILQVLTAKGNRAVSHQSAAAIWGFWDRPLEPPYHVTSPPGRAPVQRPGLVVAHRGAIPAEFLQQVGGVVVVSAAWAWCDLALQTSVEEAVVLADQVLSRRIRRPGRRSPLAHREDLEAAVSARGRANGIRTARAALALASDAVDSRPESRLRYRLHEAGLPEPEVNVLISDPSGRLLIRPDLVFRQWKVAVQYEGVDVHSAPERVLQDVRRQEVTEQLGWTEVRITRDHMRNRGRAAVLKVLAALRARGYSG</sequence>
<comment type="caution">
    <text evidence="1">The sequence shown here is derived from an EMBL/GenBank/DDBJ whole genome shotgun (WGS) entry which is preliminary data.</text>
</comment>
<protein>
    <recommendedName>
        <fullName evidence="3">DUF559 domain-containing protein</fullName>
    </recommendedName>
</protein>
<evidence type="ECO:0000313" key="2">
    <source>
        <dbReference type="Proteomes" id="UP001260872"/>
    </source>
</evidence>
<proteinExistence type="predicted"/>
<name>A0ABU1FSK4_9MICC</name>
<dbReference type="SUPFAM" id="SSF52980">
    <property type="entry name" value="Restriction endonuclease-like"/>
    <property type="match status" value="1"/>
</dbReference>
<gene>
    <name evidence="1" type="ORF">RH857_03045</name>
</gene>
<evidence type="ECO:0008006" key="3">
    <source>
        <dbReference type="Google" id="ProtNLM"/>
    </source>
</evidence>
<dbReference type="Gene3D" id="3.40.960.10">
    <property type="entry name" value="VSR Endonuclease"/>
    <property type="match status" value="1"/>
</dbReference>
<keyword evidence="2" id="KW-1185">Reference proteome</keyword>
<organism evidence="1 2">
    <name type="scientific">Nesterenkonia flava</name>
    <dbReference type="NCBI Taxonomy" id="469799"/>
    <lineage>
        <taxon>Bacteria</taxon>
        <taxon>Bacillati</taxon>
        <taxon>Actinomycetota</taxon>
        <taxon>Actinomycetes</taxon>
        <taxon>Micrococcales</taxon>
        <taxon>Micrococcaceae</taxon>
        <taxon>Nesterenkonia</taxon>
    </lineage>
</organism>
<accession>A0ABU1FSK4</accession>
<dbReference type="EMBL" id="JAVKGT010000005">
    <property type="protein sequence ID" value="MDR5711116.1"/>
    <property type="molecule type" value="Genomic_DNA"/>
</dbReference>
<dbReference type="RefSeq" id="WP_310536500.1">
    <property type="nucleotide sequence ID" value="NZ_BAAAOC010000024.1"/>
</dbReference>
<evidence type="ECO:0000313" key="1">
    <source>
        <dbReference type="EMBL" id="MDR5711116.1"/>
    </source>
</evidence>
<dbReference type="Proteomes" id="UP001260872">
    <property type="component" value="Unassembled WGS sequence"/>
</dbReference>